<evidence type="ECO:0000313" key="3">
    <source>
        <dbReference type="EMBL" id="GGA54351.1"/>
    </source>
</evidence>
<dbReference type="SUPFAM" id="SSF89360">
    <property type="entry name" value="HesB-like domain"/>
    <property type="match status" value="1"/>
</dbReference>
<evidence type="ECO:0000256" key="1">
    <source>
        <dbReference type="SAM" id="Phobius"/>
    </source>
</evidence>
<dbReference type="EMBL" id="BMEX01000015">
    <property type="protein sequence ID" value="GGA54351.1"/>
    <property type="molecule type" value="Genomic_DNA"/>
</dbReference>
<dbReference type="InterPro" id="IPR014729">
    <property type="entry name" value="Rossmann-like_a/b/a_fold"/>
</dbReference>
<accession>A0ABQ1H1B1</accession>
<keyword evidence="1" id="KW-1133">Transmembrane helix</keyword>
<keyword evidence="1" id="KW-0472">Membrane</keyword>
<dbReference type="RefSeq" id="WP_188433276.1">
    <property type="nucleotide sequence ID" value="NZ_BMEX01000015.1"/>
</dbReference>
<feature type="transmembrane region" description="Helical" evidence="1">
    <location>
        <begin position="106"/>
        <end position="126"/>
    </location>
</feature>
<dbReference type="PANTHER" id="PTHR30336">
    <property type="entry name" value="INNER MEMBRANE PROTEIN, PROBABLE PERMEASE"/>
    <property type="match status" value="1"/>
</dbReference>
<evidence type="ECO:0000313" key="4">
    <source>
        <dbReference type="Proteomes" id="UP000617979"/>
    </source>
</evidence>
<sequence>MNIRISPLAAARLNILLHWEGEGEHLAVRLVPLTSGCGTSSFTLELTEVRPDDLVIWAEGVPFTCPKSEKTWLNRPLFHPSSPSPLPRRLLSSKIQPKLKGEQENVISWLIAIGVGIAGSFGYFLWIRVSTFDGKRFVPIPRQGAIILGASLEGHRPSPALKERLAQALELYQRDLAPILILSGGSPRGSIPEALVMMEYLVERGVRKQDLILEDRSTNTAENLIHSRKVLFSHDIQDVYLVTHDFHMYRAIRCARRAKLSVTPAPVASRSLWMPYHKTRECLALIKDYFVN</sequence>
<dbReference type="Gene3D" id="3.40.50.620">
    <property type="entry name" value="HUPs"/>
    <property type="match status" value="1"/>
</dbReference>
<feature type="domain" description="DUF218" evidence="2">
    <location>
        <begin position="144"/>
        <end position="275"/>
    </location>
</feature>
<dbReference type="InterPro" id="IPR003848">
    <property type="entry name" value="DUF218"/>
</dbReference>
<dbReference type="Proteomes" id="UP000617979">
    <property type="component" value="Unassembled WGS sequence"/>
</dbReference>
<name>A0ABQ1H1B1_9BACL</name>
<dbReference type="InterPro" id="IPR051599">
    <property type="entry name" value="Cell_Envelope_Assoc"/>
</dbReference>
<dbReference type="PANTHER" id="PTHR30336:SF4">
    <property type="entry name" value="ENVELOPE BIOGENESIS FACTOR ELYC"/>
    <property type="match status" value="1"/>
</dbReference>
<dbReference type="CDD" id="cd06259">
    <property type="entry name" value="YdcF-like"/>
    <property type="match status" value="1"/>
</dbReference>
<dbReference type="InterPro" id="IPR035903">
    <property type="entry name" value="HesB-like_dom_sf"/>
</dbReference>
<comment type="caution">
    <text evidence="3">The sequence shown here is derived from an EMBL/GenBank/DDBJ whole genome shotgun (WGS) entry which is preliminary data.</text>
</comment>
<reference evidence="4" key="1">
    <citation type="journal article" date="2019" name="Int. J. Syst. Evol. Microbiol.">
        <title>The Global Catalogue of Microorganisms (GCM) 10K type strain sequencing project: providing services to taxonomists for standard genome sequencing and annotation.</title>
        <authorList>
            <consortium name="The Broad Institute Genomics Platform"/>
            <consortium name="The Broad Institute Genome Sequencing Center for Infectious Disease"/>
            <person name="Wu L."/>
            <person name="Ma J."/>
        </authorList>
    </citation>
    <scope>NUCLEOTIDE SEQUENCE [LARGE SCALE GENOMIC DNA]</scope>
    <source>
        <strain evidence="4">CGMCC 1.12404</strain>
    </source>
</reference>
<keyword evidence="1" id="KW-0812">Transmembrane</keyword>
<organism evidence="3 4">
    <name type="scientific">Kroppenstedtia guangzhouensis</name>
    <dbReference type="NCBI Taxonomy" id="1274356"/>
    <lineage>
        <taxon>Bacteria</taxon>
        <taxon>Bacillati</taxon>
        <taxon>Bacillota</taxon>
        <taxon>Bacilli</taxon>
        <taxon>Bacillales</taxon>
        <taxon>Thermoactinomycetaceae</taxon>
        <taxon>Kroppenstedtia</taxon>
    </lineage>
</organism>
<gene>
    <name evidence="3" type="ORF">GCM10007416_29460</name>
</gene>
<dbReference type="Pfam" id="PF02698">
    <property type="entry name" value="DUF218"/>
    <property type="match status" value="1"/>
</dbReference>
<evidence type="ECO:0000259" key="2">
    <source>
        <dbReference type="Pfam" id="PF02698"/>
    </source>
</evidence>
<keyword evidence="4" id="KW-1185">Reference proteome</keyword>
<protein>
    <recommendedName>
        <fullName evidence="2">DUF218 domain-containing protein</fullName>
    </recommendedName>
</protein>
<proteinExistence type="predicted"/>